<proteinExistence type="predicted"/>
<dbReference type="AlphaFoldDB" id="A0A1B8AS20"/>
<accession>A0A1B8AS20</accession>
<gene>
    <name evidence="1" type="ORF">FPOA_03874</name>
</gene>
<evidence type="ECO:0008006" key="3">
    <source>
        <dbReference type="Google" id="ProtNLM"/>
    </source>
</evidence>
<reference evidence="1 2" key="1">
    <citation type="submission" date="2016-06" db="EMBL/GenBank/DDBJ databases">
        <title>Living apart together: crosstalk between the core and supernumerary genomes in a fungal plant pathogen.</title>
        <authorList>
            <person name="Vanheule A."/>
            <person name="Audenaert K."/>
            <person name="Warris S."/>
            <person name="Van De Geest H."/>
            <person name="Schijlen E."/>
            <person name="Hofte M."/>
            <person name="De Saeger S."/>
            <person name="Haesaert G."/>
            <person name="Waalwijk C."/>
            <person name="Van Der Lee T."/>
        </authorList>
    </citation>
    <scope>NUCLEOTIDE SEQUENCE [LARGE SCALE GENOMIC DNA]</scope>
    <source>
        <strain evidence="1 2">2516</strain>
    </source>
</reference>
<keyword evidence="2" id="KW-1185">Reference proteome</keyword>
<name>A0A1B8AS20_FUSPO</name>
<evidence type="ECO:0000313" key="2">
    <source>
        <dbReference type="Proteomes" id="UP000091967"/>
    </source>
</evidence>
<dbReference type="EMBL" id="LYXU01000002">
    <property type="protein sequence ID" value="OBS23325.1"/>
    <property type="molecule type" value="Genomic_DNA"/>
</dbReference>
<protein>
    <recommendedName>
        <fullName evidence="3">MACPF domain-containing protein</fullName>
    </recommendedName>
</protein>
<dbReference type="OMA" id="RIIFTAN"/>
<organism evidence="1 2">
    <name type="scientific">Fusarium poae</name>
    <dbReference type="NCBI Taxonomy" id="36050"/>
    <lineage>
        <taxon>Eukaryota</taxon>
        <taxon>Fungi</taxon>
        <taxon>Dikarya</taxon>
        <taxon>Ascomycota</taxon>
        <taxon>Pezizomycotina</taxon>
        <taxon>Sordariomycetes</taxon>
        <taxon>Hypocreomycetidae</taxon>
        <taxon>Hypocreales</taxon>
        <taxon>Nectriaceae</taxon>
        <taxon>Fusarium</taxon>
    </lineage>
</organism>
<comment type="caution">
    <text evidence="1">The sequence shown here is derived from an EMBL/GenBank/DDBJ whole genome shotgun (WGS) entry which is preliminary data.</text>
</comment>
<dbReference type="Proteomes" id="UP000091967">
    <property type="component" value="Unassembled WGS sequence"/>
</dbReference>
<sequence length="340" mass="37245">MSLSKVASPPQVSAALTADGFDPETFDPLVPRIVKQATSRSPILLPWQPRIMPLGMFFRSSTANTAHNPFATETAFSQESLGSTRIIFTANDGSCSFRSSEAMSSSSSLDHLSVSLGASVDIICLEASVSMHYDKDVMKNKDSNKASVNTSFRAGSVGYERSPELSEAAFKILTRQGIEAFKSVYGDYYVGGYRVGGDAAVLFSTDQSSYSETEKKSLQIKVETWLGDYEESWSTTSINSSSTAVVRVSAFSTLEQQIIAKTVQMGTPEFRAAIQQGRAIHKRAHGLEDEVTKVLNEVGVRHGKIVTPRQCTQLCQRAVVIELQLVPIECLRQVRFWTTI</sequence>
<evidence type="ECO:0000313" key="1">
    <source>
        <dbReference type="EMBL" id="OBS23325.1"/>
    </source>
</evidence>